<protein>
    <submittedName>
        <fullName evidence="1">Uncharacterized protein</fullName>
    </submittedName>
</protein>
<accession>A0A6N1ASL4</accession>
<dbReference type="RefSeq" id="WP_109154125.1">
    <property type="nucleotide sequence ID" value="NZ_BSOV01000115.1"/>
</dbReference>
<geneLocation type="plasmid" evidence="1 2">
    <name>unnamed7</name>
</geneLocation>
<dbReference type="KEGG" id="aoz:HUE56_30080"/>
<dbReference type="AlphaFoldDB" id="A0A6N1ASL4"/>
<keyword evidence="1" id="KW-0614">Plasmid</keyword>
<name>A0A6N1ASL4_9PROT</name>
<proteinExistence type="predicted"/>
<reference evidence="1 2" key="1">
    <citation type="submission" date="2020-06" db="EMBL/GenBank/DDBJ databases">
        <title>Complete genome of Azosprillum oryzae KACC14407.</title>
        <authorList>
            <person name="Kim M."/>
            <person name="Park Y.-J."/>
            <person name="Shin J.-H."/>
        </authorList>
    </citation>
    <scope>NUCLEOTIDE SEQUENCE [LARGE SCALE GENOMIC DNA]</scope>
    <source>
        <strain evidence="1 2">KACC 14407</strain>
        <plasmid evidence="1 2">unnamed7</plasmid>
    </source>
</reference>
<dbReference type="Proteomes" id="UP000509702">
    <property type="component" value="Plasmid unnamed7"/>
</dbReference>
<sequence>MTRNERLATAFTAMNEAFEVLRPLATGGSEKGPASELVAQVLERLYNDMDALVEVMASPANDEQALNRPN</sequence>
<evidence type="ECO:0000313" key="1">
    <source>
        <dbReference type="EMBL" id="QKS54751.1"/>
    </source>
</evidence>
<evidence type="ECO:0000313" key="2">
    <source>
        <dbReference type="Proteomes" id="UP000509702"/>
    </source>
</evidence>
<keyword evidence="2" id="KW-1185">Reference proteome</keyword>
<gene>
    <name evidence="1" type="ORF">HUE56_30080</name>
</gene>
<organism evidence="1 2">
    <name type="scientific">Azospirillum oryzae</name>
    <dbReference type="NCBI Taxonomy" id="286727"/>
    <lineage>
        <taxon>Bacteria</taxon>
        <taxon>Pseudomonadati</taxon>
        <taxon>Pseudomonadota</taxon>
        <taxon>Alphaproteobacteria</taxon>
        <taxon>Rhodospirillales</taxon>
        <taxon>Azospirillaceae</taxon>
        <taxon>Azospirillum</taxon>
    </lineage>
</organism>
<dbReference type="EMBL" id="CP054622">
    <property type="protein sequence ID" value="QKS54751.1"/>
    <property type="molecule type" value="Genomic_DNA"/>
</dbReference>